<sequence>MSAMSVGEGLFGAVEFSVWGLIDGERILRIIGPDDEEAFEYRWRRPVVSEPLGVRLVRPEKRFGDVELSVSDYLARVFGDLSDYIPDHSAHAPVPYREPFGDAPQILKYKPHGL</sequence>
<dbReference type="Proteomes" id="UP000093962">
    <property type="component" value="Unassembled WGS sequence"/>
</dbReference>
<reference evidence="1 2" key="1">
    <citation type="submission" date="2016-06" db="EMBL/GenBank/DDBJ databases">
        <authorList>
            <person name="Kjaerup R.B."/>
            <person name="Dalgaard T.S."/>
            <person name="Juul-Madsen H.R."/>
        </authorList>
    </citation>
    <scope>NUCLEOTIDE SEQUENCE [LARGE SCALE GENOMIC DNA]</scope>
    <source>
        <strain evidence="1 2">1199456.5</strain>
    </source>
</reference>
<gene>
    <name evidence="1" type="ORF">A5642_02150</name>
</gene>
<organism evidence="1 2">
    <name type="scientific">Mycolicibacterium mucogenicum</name>
    <name type="common">Mycobacterium mucogenicum</name>
    <dbReference type="NCBI Taxonomy" id="56689"/>
    <lineage>
        <taxon>Bacteria</taxon>
        <taxon>Bacillati</taxon>
        <taxon>Actinomycetota</taxon>
        <taxon>Actinomycetes</taxon>
        <taxon>Mycobacteriales</taxon>
        <taxon>Mycobacteriaceae</taxon>
        <taxon>Mycolicibacterium</taxon>
    </lineage>
</organism>
<proteinExistence type="predicted"/>
<name>A0A1A0MIY1_MYCMU</name>
<dbReference type="EMBL" id="LZSF01000179">
    <property type="protein sequence ID" value="OBA85375.1"/>
    <property type="molecule type" value="Genomic_DNA"/>
</dbReference>
<protein>
    <submittedName>
        <fullName evidence="1">Uncharacterized protein</fullName>
    </submittedName>
</protein>
<dbReference type="AlphaFoldDB" id="A0A1A0MIY1"/>
<evidence type="ECO:0000313" key="2">
    <source>
        <dbReference type="Proteomes" id="UP000093962"/>
    </source>
</evidence>
<evidence type="ECO:0000313" key="1">
    <source>
        <dbReference type="EMBL" id="OBA85375.1"/>
    </source>
</evidence>
<comment type="caution">
    <text evidence="1">The sequence shown here is derived from an EMBL/GenBank/DDBJ whole genome shotgun (WGS) entry which is preliminary data.</text>
</comment>
<accession>A0A1A0MIY1</accession>